<reference evidence="2" key="2">
    <citation type="submission" date="2020-11" db="EMBL/GenBank/DDBJ databases">
        <authorList>
            <person name="McCartney M.A."/>
            <person name="Auch B."/>
            <person name="Kono T."/>
            <person name="Mallez S."/>
            <person name="Becker A."/>
            <person name="Gohl D.M."/>
            <person name="Silverstein K.A.T."/>
            <person name="Koren S."/>
            <person name="Bechman K.B."/>
            <person name="Herman A."/>
            <person name="Abrahante J.E."/>
            <person name="Garbe J."/>
        </authorList>
    </citation>
    <scope>NUCLEOTIDE SEQUENCE</scope>
    <source>
        <strain evidence="2">Duluth1</strain>
        <tissue evidence="2">Whole animal</tissue>
    </source>
</reference>
<evidence type="ECO:0000313" key="3">
    <source>
        <dbReference type="Proteomes" id="UP000828390"/>
    </source>
</evidence>
<dbReference type="InterPro" id="IPR007889">
    <property type="entry name" value="HTH_Psq"/>
</dbReference>
<gene>
    <name evidence="2" type="ORF">DPMN_165417</name>
</gene>
<feature type="domain" description="HTH psq-type" evidence="1">
    <location>
        <begin position="20"/>
        <end position="54"/>
    </location>
</feature>
<dbReference type="Proteomes" id="UP000828390">
    <property type="component" value="Unassembled WGS sequence"/>
</dbReference>
<proteinExistence type="predicted"/>
<protein>
    <recommendedName>
        <fullName evidence="1">HTH psq-type domain-containing protein</fullName>
    </recommendedName>
</protein>
<dbReference type="SUPFAM" id="SSF46689">
    <property type="entry name" value="Homeodomain-like"/>
    <property type="match status" value="1"/>
</dbReference>
<reference evidence="2" key="1">
    <citation type="journal article" date="2019" name="bioRxiv">
        <title>The Genome of the Zebra Mussel, Dreissena polymorpha: A Resource for Invasive Species Research.</title>
        <authorList>
            <person name="McCartney M.A."/>
            <person name="Auch B."/>
            <person name="Kono T."/>
            <person name="Mallez S."/>
            <person name="Zhang Y."/>
            <person name="Obille A."/>
            <person name="Becker A."/>
            <person name="Abrahante J.E."/>
            <person name="Garbe J."/>
            <person name="Badalamenti J.P."/>
            <person name="Herman A."/>
            <person name="Mangelson H."/>
            <person name="Liachko I."/>
            <person name="Sullivan S."/>
            <person name="Sone E.D."/>
            <person name="Koren S."/>
            <person name="Silverstein K.A.T."/>
            <person name="Beckman K.B."/>
            <person name="Gohl D.M."/>
        </authorList>
    </citation>
    <scope>NUCLEOTIDE SEQUENCE</scope>
    <source>
        <strain evidence="2">Duluth1</strain>
        <tissue evidence="2">Whole animal</tissue>
    </source>
</reference>
<dbReference type="Gene3D" id="1.10.10.60">
    <property type="entry name" value="Homeodomain-like"/>
    <property type="match status" value="1"/>
</dbReference>
<evidence type="ECO:0000313" key="2">
    <source>
        <dbReference type="EMBL" id="KAH3787296.1"/>
    </source>
</evidence>
<organism evidence="2 3">
    <name type="scientific">Dreissena polymorpha</name>
    <name type="common">Zebra mussel</name>
    <name type="synonym">Mytilus polymorpha</name>
    <dbReference type="NCBI Taxonomy" id="45954"/>
    <lineage>
        <taxon>Eukaryota</taxon>
        <taxon>Metazoa</taxon>
        <taxon>Spiralia</taxon>
        <taxon>Lophotrochozoa</taxon>
        <taxon>Mollusca</taxon>
        <taxon>Bivalvia</taxon>
        <taxon>Autobranchia</taxon>
        <taxon>Heteroconchia</taxon>
        <taxon>Euheterodonta</taxon>
        <taxon>Imparidentia</taxon>
        <taxon>Neoheterodontei</taxon>
        <taxon>Myida</taxon>
        <taxon>Dreissenoidea</taxon>
        <taxon>Dreissenidae</taxon>
        <taxon>Dreissena</taxon>
    </lineage>
</organism>
<dbReference type="Pfam" id="PF05225">
    <property type="entry name" value="HTH_psq"/>
    <property type="match status" value="1"/>
</dbReference>
<evidence type="ECO:0000259" key="1">
    <source>
        <dbReference type="Pfam" id="PF05225"/>
    </source>
</evidence>
<dbReference type="GO" id="GO:0003677">
    <property type="term" value="F:DNA binding"/>
    <property type="evidence" value="ECO:0007669"/>
    <property type="project" value="InterPro"/>
</dbReference>
<name>A0A9D4IT84_DREPO</name>
<comment type="caution">
    <text evidence="2">The sequence shown here is derived from an EMBL/GenBank/DDBJ whole genome shotgun (WGS) entry which is preliminary data.</text>
</comment>
<dbReference type="InterPro" id="IPR009057">
    <property type="entry name" value="Homeodomain-like_sf"/>
</dbReference>
<accession>A0A9D4IT84</accession>
<dbReference type="AlphaFoldDB" id="A0A9D4IT84"/>
<dbReference type="EMBL" id="JAIWYP010000008">
    <property type="protein sequence ID" value="KAH3787296.1"/>
    <property type="molecule type" value="Genomic_DNA"/>
</dbReference>
<keyword evidence="3" id="KW-1185">Reference proteome</keyword>
<sequence length="141" mass="16130">MSRQVGAKRRKYDPCIVDIAADAIRNGCMSLGKASEVYNIPKTTLHDRVKRKYASATIGAKTVLSPEENTIEQWAVQMSRIGYGRARRELAHIVKQILDEDGRKTPFVNNILGRKWMEGFFYRHPSLNLITTVQLEKREPL</sequence>